<dbReference type="AlphaFoldDB" id="A0A1X7U883"/>
<dbReference type="InParanoid" id="A0A1X7U883"/>
<proteinExistence type="predicted"/>
<sequence length="163" mass="18023">MVLRYGKPLLQLPLVCDGSGSEFSVTHALDCRKGGLVTQRHNEVRDTICSLASIVWGQVTREPIVNDSLDSGDSSLIADVAICRVWQRQAMLFFDVRVLDTDAKSYLHRSPHSILATAEREKYFAACVDSHVSFTPLCFSVDGLMGTEAKSFLDRLGNFLAVK</sequence>
<dbReference type="EnsemblMetazoa" id="Aqu2.1.23985_001">
    <property type="protein sequence ID" value="Aqu2.1.23985_001"/>
    <property type="gene ID" value="Aqu2.1.23985"/>
</dbReference>
<protein>
    <submittedName>
        <fullName evidence="1">Uncharacterized protein</fullName>
    </submittedName>
</protein>
<accession>A0A1X7U883</accession>
<organism evidence="1">
    <name type="scientific">Amphimedon queenslandica</name>
    <name type="common">Sponge</name>
    <dbReference type="NCBI Taxonomy" id="400682"/>
    <lineage>
        <taxon>Eukaryota</taxon>
        <taxon>Metazoa</taxon>
        <taxon>Porifera</taxon>
        <taxon>Demospongiae</taxon>
        <taxon>Heteroscleromorpha</taxon>
        <taxon>Haplosclerida</taxon>
        <taxon>Niphatidae</taxon>
        <taxon>Amphimedon</taxon>
    </lineage>
</organism>
<name>A0A1X7U883_AMPQE</name>
<reference evidence="1" key="1">
    <citation type="submission" date="2017-05" db="UniProtKB">
        <authorList>
            <consortium name="EnsemblMetazoa"/>
        </authorList>
    </citation>
    <scope>IDENTIFICATION</scope>
</reference>
<evidence type="ECO:0000313" key="1">
    <source>
        <dbReference type="EnsemblMetazoa" id="Aqu2.1.23985_001"/>
    </source>
</evidence>